<dbReference type="EMBL" id="FQVH01000036">
    <property type="protein sequence ID" value="SHF66747.1"/>
    <property type="molecule type" value="Genomic_DNA"/>
</dbReference>
<dbReference type="InterPro" id="IPR009015">
    <property type="entry name" value="Fucose_isomerase_N/cen_sf"/>
</dbReference>
<accession>A0A1M5DIB5</accession>
<dbReference type="PANTHER" id="PTHR37840">
    <property type="entry name" value="L-FUCOSE ISOMERASE"/>
    <property type="match status" value="1"/>
</dbReference>
<dbReference type="GO" id="GO:0042355">
    <property type="term" value="P:L-fucose catabolic process"/>
    <property type="evidence" value="ECO:0007669"/>
    <property type="project" value="TreeGrafter"/>
</dbReference>
<dbReference type="OrthoDB" id="9760430at2"/>
<dbReference type="InterPro" id="IPR038392">
    <property type="entry name" value="Fucose_isomerase_dom2_sf"/>
</dbReference>
<dbReference type="Gene3D" id="3.20.14.10">
    <property type="entry name" value="L-fucose/L-arabinose isomerase, C-terminal"/>
    <property type="match status" value="1"/>
</dbReference>
<dbReference type="Gene3D" id="3.40.50.1070">
    <property type="match status" value="1"/>
</dbReference>
<dbReference type="GO" id="GO:0005737">
    <property type="term" value="C:cytoplasm"/>
    <property type="evidence" value="ECO:0007669"/>
    <property type="project" value="InterPro"/>
</dbReference>
<dbReference type="InterPro" id="IPR005763">
    <property type="entry name" value="Fucose_isomerase"/>
</dbReference>
<evidence type="ECO:0000256" key="5">
    <source>
        <dbReference type="ARBA" id="ARBA00023253"/>
    </source>
</evidence>
<gene>
    <name evidence="11" type="ORF">SAMN02746089_02347</name>
</gene>
<sequence length="499" mass="56454">MRSTTIGLVMMNDARPHVYKANNEENMSVLRQWAEVIKKRLVNFDGSSPEVVIGSETITSVRVAQKVGEELSRANCKQVIMCYNVWNFPYLVWPFLNSLGRDVPVLSLSNNNGKYPGNVGLLATDGALRQAGFRTHRIVGDINDEATQQKVIDWLRASQAYTTMKNEVFGLYGGHSMGMETGFYHLTQNIKTFGTTAYQIDQLQLVKTMENEVDEKEVEKGFKWFSELLGDRILYDGKMLTPDTLKNQIRLYLAMKIVNEREGFDFCGLKGQRELTEYVCLGDIPEMLLNDPYDWNGPKEPTVCATEADANAALTMQILKYISGGYPTLFMDVRIYHPEKDVWDLCNSGNHSSFYAAYSRNAEDNFKKITLHPALEYYFKAGGASVEFNAGPAELTFARLGLWDGKPYMVIVKGESLDLPDDERKALNEQTDPTWPHVHARLECSFDEFLNVFPANHIQAVVGDKVEALKYYCEIAGIKPIILGPRGRSQIDPIWDILK</sequence>
<keyword evidence="2" id="KW-0479">Metal-binding</keyword>
<dbReference type="CDD" id="cd00578">
    <property type="entry name" value="L-fuc_L-ara-isomerases"/>
    <property type="match status" value="1"/>
</dbReference>
<keyword evidence="12" id="KW-1185">Reference proteome</keyword>
<keyword evidence="5" id="KW-0294">Fucose metabolism</keyword>
<dbReference type="GO" id="GO:0019571">
    <property type="term" value="P:D-arabinose catabolic process"/>
    <property type="evidence" value="ECO:0007669"/>
    <property type="project" value="TreeGrafter"/>
</dbReference>
<dbReference type="InterPro" id="IPR004216">
    <property type="entry name" value="Fuc/Ara_isomerase_C"/>
</dbReference>
<dbReference type="InterPro" id="IPR038393">
    <property type="entry name" value="Fuc_iso_dom3_sf"/>
</dbReference>
<dbReference type="Gene3D" id="3.40.275.10">
    <property type="entry name" value="L-fucose Isomerase, Chain A, domain 2"/>
    <property type="match status" value="1"/>
</dbReference>
<dbReference type="GO" id="GO:0030145">
    <property type="term" value="F:manganese ion binding"/>
    <property type="evidence" value="ECO:0007669"/>
    <property type="project" value="InterPro"/>
</dbReference>
<reference evidence="11 12" key="1">
    <citation type="submission" date="2016-11" db="EMBL/GenBank/DDBJ databases">
        <authorList>
            <person name="Jaros S."/>
            <person name="Januszkiewicz K."/>
            <person name="Wedrychowicz H."/>
        </authorList>
    </citation>
    <scope>NUCLEOTIDE SEQUENCE [LARGE SCALE GENOMIC DNA]</scope>
    <source>
        <strain evidence="11 12">DSM 17918</strain>
    </source>
</reference>
<dbReference type="InterPro" id="IPR015888">
    <property type="entry name" value="Fuc_isomerase_C"/>
</dbReference>
<dbReference type="GO" id="GO:0008736">
    <property type="term" value="F:L-fucose isomerase activity"/>
    <property type="evidence" value="ECO:0007669"/>
    <property type="project" value="InterPro"/>
</dbReference>
<keyword evidence="4 11" id="KW-0413">Isomerase</keyword>
<feature type="domain" description="L-fucose isomerase C-terminal" evidence="8">
    <location>
        <begin position="345"/>
        <end position="479"/>
    </location>
</feature>
<evidence type="ECO:0000256" key="1">
    <source>
        <dbReference type="ARBA" id="ARBA00022490"/>
    </source>
</evidence>
<dbReference type="AlphaFoldDB" id="A0A1M5DIB5"/>
<dbReference type="SUPFAM" id="SSF53743">
    <property type="entry name" value="FucI/AraA N-terminal and middle domains"/>
    <property type="match status" value="1"/>
</dbReference>
<dbReference type="Pfam" id="PF07882">
    <property type="entry name" value="Fucose_iso_N2"/>
    <property type="match status" value="1"/>
</dbReference>
<evidence type="ECO:0000256" key="3">
    <source>
        <dbReference type="ARBA" id="ARBA00023211"/>
    </source>
</evidence>
<dbReference type="Pfam" id="PF02952">
    <property type="entry name" value="Fucose_iso_C"/>
    <property type="match status" value="1"/>
</dbReference>
<name>A0A1M5DIB5_9THEO</name>
<protein>
    <recommendedName>
        <fullName evidence="7">FucIase</fullName>
    </recommendedName>
</protein>
<keyword evidence="1" id="KW-0963">Cytoplasm</keyword>
<keyword evidence="3" id="KW-0464">Manganese</keyword>
<proteinExistence type="predicted"/>
<evidence type="ECO:0000259" key="9">
    <source>
        <dbReference type="Pfam" id="PF07881"/>
    </source>
</evidence>
<organism evidence="11 12">
    <name type="scientific">Caldanaerobius fijiensis DSM 17918</name>
    <dbReference type="NCBI Taxonomy" id="1121256"/>
    <lineage>
        <taxon>Bacteria</taxon>
        <taxon>Bacillati</taxon>
        <taxon>Bacillota</taxon>
        <taxon>Clostridia</taxon>
        <taxon>Thermoanaerobacterales</taxon>
        <taxon>Thermoanaerobacteraceae</taxon>
        <taxon>Caldanaerobius</taxon>
    </lineage>
</organism>
<evidence type="ECO:0000256" key="4">
    <source>
        <dbReference type="ARBA" id="ARBA00023235"/>
    </source>
</evidence>
<feature type="domain" description="L-fucose isomerase N-terminal-1" evidence="9">
    <location>
        <begin position="4"/>
        <end position="166"/>
    </location>
</feature>
<dbReference type="STRING" id="1121256.SAMN02746089_02347"/>
<evidence type="ECO:0000256" key="2">
    <source>
        <dbReference type="ARBA" id="ARBA00022723"/>
    </source>
</evidence>
<evidence type="ECO:0000256" key="6">
    <source>
        <dbReference type="ARBA" id="ARBA00023277"/>
    </source>
</evidence>
<dbReference type="InterPro" id="IPR012888">
    <property type="entry name" value="Fucose_iso_N1"/>
</dbReference>
<dbReference type="PANTHER" id="PTHR37840:SF1">
    <property type="entry name" value="L-FUCOSE ISOMERASE"/>
    <property type="match status" value="1"/>
</dbReference>
<dbReference type="SUPFAM" id="SSF50443">
    <property type="entry name" value="FucI/AraA C-terminal domain-like"/>
    <property type="match status" value="1"/>
</dbReference>
<evidence type="ECO:0000259" key="10">
    <source>
        <dbReference type="Pfam" id="PF07882"/>
    </source>
</evidence>
<dbReference type="InterPro" id="IPR012889">
    <property type="entry name" value="Fucose_isomerase_N2"/>
</dbReference>
<dbReference type="Pfam" id="PF07881">
    <property type="entry name" value="Fucose_iso_N1"/>
    <property type="match status" value="1"/>
</dbReference>
<dbReference type="InterPro" id="IPR038391">
    <property type="entry name" value="Fucose_iso_dom1_sf"/>
</dbReference>
<feature type="domain" description="L-fucose isomerase N-terminal-2" evidence="10">
    <location>
        <begin position="255"/>
        <end position="320"/>
    </location>
</feature>
<dbReference type="Proteomes" id="UP000184088">
    <property type="component" value="Unassembled WGS sequence"/>
</dbReference>
<evidence type="ECO:0000313" key="12">
    <source>
        <dbReference type="Proteomes" id="UP000184088"/>
    </source>
</evidence>
<dbReference type="GO" id="GO:0008790">
    <property type="term" value="F:arabinose isomerase activity"/>
    <property type="evidence" value="ECO:0007669"/>
    <property type="project" value="TreeGrafter"/>
</dbReference>
<evidence type="ECO:0000313" key="11">
    <source>
        <dbReference type="EMBL" id="SHF66747.1"/>
    </source>
</evidence>
<keyword evidence="6" id="KW-0119">Carbohydrate metabolism</keyword>
<dbReference type="RefSeq" id="WP_073345619.1">
    <property type="nucleotide sequence ID" value="NZ_FQVH01000036.1"/>
</dbReference>
<evidence type="ECO:0000259" key="8">
    <source>
        <dbReference type="Pfam" id="PF02952"/>
    </source>
</evidence>
<evidence type="ECO:0000256" key="7">
    <source>
        <dbReference type="ARBA" id="ARBA00030454"/>
    </source>
</evidence>